<dbReference type="PANTHER" id="PTHR10869">
    <property type="entry name" value="PROLYL 4-HYDROXYLASE ALPHA SUBUNIT"/>
    <property type="match status" value="1"/>
</dbReference>
<organism evidence="7 8">
    <name type="scientific">Aureococcus anophagefferens</name>
    <name type="common">Harmful bloom alga</name>
    <dbReference type="NCBI Taxonomy" id="44056"/>
    <lineage>
        <taxon>Eukaryota</taxon>
        <taxon>Sar</taxon>
        <taxon>Stramenopiles</taxon>
        <taxon>Ochrophyta</taxon>
        <taxon>Pelagophyceae</taxon>
        <taxon>Pelagomonadales</taxon>
        <taxon>Pelagomonadaceae</taxon>
        <taxon>Aureococcus</taxon>
    </lineage>
</organism>
<sequence>MGRRKKHGAPEPVASLLPAPQRATVKLPTYLPVLPPGCEPMDFAPKPLSAETTILAEDAISASFITAEPALSAEECAAWIRWGETEGFATEKHAASAYVAYRDNGRLAVQSPEIAAAIFERLRPLLPHIRGKAASGCNPNVRLYRYDASQRFGRHVDGAQRLDDGSETEFTTLLYLNDGFAGGHTVFYESHAPNGRELLRVAPRRGAVLLHAHGERCLTHEGARVDAGTKYLLRTDVAYG</sequence>
<dbReference type="Proteomes" id="UP001363151">
    <property type="component" value="Unassembled WGS sequence"/>
</dbReference>
<evidence type="ECO:0000256" key="2">
    <source>
        <dbReference type="ARBA" id="ARBA00022723"/>
    </source>
</evidence>
<evidence type="ECO:0000256" key="5">
    <source>
        <dbReference type="ARBA" id="ARBA00023004"/>
    </source>
</evidence>
<dbReference type="Pfam" id="PF13640">
    <property type="entry name" value="2OG-FeII_Oxy_3"/>
    <property type="match status" value="1"/>
</dbReference>
<evidence type="ECO:0000313" key="7">
    <source>
        <dbReference type="EMBL" id="KAK7235290.1"/>
    </source>
</evidence>
<dbReference type="PANTHER" id="PTHR10869:SF236">
    <property type="entry name" value="PROLYL 4-HYDROXYLASE ALPHA SUBUNIT DOMAIN-CONTAINING PROTEIN"/>
    <property type="match status" value="1"/>
</dbReference>
<evidence type="ECO:0000256" key="4">
    <source>
        <dbReference type="ARBA" id="ARBA00023002"/>
    </source>
</evidence>
<dbReference type="InterPro" id="IPR006620">
    <property type="entry name" value="Pro_4_hyd_alph"/>
</dbReference>
<keyword evidence="8" id="KW-1185">Reference proteome</keyword>
<evidence type="ECO:0000259" key="6">
    <source>
        <dbReference type="SMART" id="SM00702"/>
    </source>
</evidence>
<reference evidence="7 8" key="1">
    <citation type="submission" date="2024-03" db="EMBL/GenBank/DDBJ databases">
        <title>Aureococcus anophagefferens CCMP1851 and Kratosvirus quantuckense: Draft genome of a second virus-susceptible host strain in the model system.</title>
        <authorList>
            <person name="Chase E."/>
            <person name="Truchon A.R."/>
            <person name="Schepens W."/>
            <person name="Wilhelm S.W."/>
        </authorList>
    </citation>
    <scope>NUCLEOTIDE SEQUENCE [LARGE SCALE GENOMIC DNA]</scope>
    <source>
        <strain evidence="7 8">CCMP1851</strain>
    </source>
</reference>
<evidence type="ECO:0000313" key="8">
    <source>
        <dbReference type="Proteomes" id="UP001363151"/>
    </source>
</evidence>
<evidence type="ECO:0000256" key="1">
    <source>
        <dbReference type="ARBA" id="ARBA00001961"/>
    </source>
</evidence>
<dbReference type="EMBL" id="JBBJCI010000293">
    <property type="protein sequence ID" value="KAK7235290.1"/>
    <property type="molecule type" value="Genomic_DNA"/>
</dbReference>
<protein>
    <submittedName>
        <fullName evidence="7">Prolyl 4-hydroxylase alpha subunit</fullName>
    </submittedName>
</protein>
<feature type="domain" description="Prolyl 4-hydroxylase alpha subunit" evidence="6">
    <location>
        <begin position="62"/>
        <end position="238"/>
    </location>
</feature>
<keyword evidence="5" id="KW-0408">Iron</keyword>
<proteinExistence type="predicted"/>
<comment type="caution">
    <text evidence="7">The sequence shown here is derived from an EMBL/GenBank/DDBJ whole genome shotgun (WGS) entry which is preliminary data.</text>
</comment>
<dbReference type="InterPro" id="IPR044862">
    <property type="entry name" value="Pro_4_hyd_alph_FE2OG_OXY"/>
</dbReference>
<dbReference type="InterPro" id="IPR045054">
    <property type="entry name" value="P4HA-like"/>
</dbReference>
<accession>A0ABR1FPX6</accession>
<dbReference type="SMART" id="SM00702">
    <property type="entry name" value="P4Hc"/>
    <property type="match status" value="1"/>
</dbReference>
<keyword evidence="2" id="KW-0479">Metal-binding</keyword>
<name>A0ABR1FPX6_AURAN</name>
<keyword evidence="3" id="KW-0223">Dioxygenase</keyword>
<dbReference type="Gene3D" id="2.60.120.620">
    <property type="entry name" value="q2cbj1_9rhob like domain"/>
    <property type="match status" value="1"/>
</dbReference>
<evidence type="ECO:0000256" key="3">
    <source>
        <dbReference type="ARBA" id="ARBA00022964"/>
    </source>
</evidence>
<gene>
    <name evidence="7" type="ORF">SO694_00068173</name>
</gene>
<keyword evidence="4" id="KW-0560">Oxidoreductase</keyword>
<comment type="cofactor">
    <cofactor evidence="1">
        <name>L-ascorbate</name>
        <dbReference type="ChEBI" id="CHEBI:38290"/>
    </cofactor>
</comment>